<dbReference type="InterPro" id="IPR052789">
    <property type="entry name" value="SSUH2_homolog"/>
</dbReference>
<evidence type="ECO:0000313" key="3">
    <source>
        <dbReference type="RefSeq" id="XP_007439760.1"/>
    </source>
</evidence>
<dbReference type="RefSeq" id="XP_007439760.1">
    <property type="nucleotide sequence ID" value="XM_007439698.2"/>
</dbReference>
<dbReference type="GeneID" id="103054523"/>
<sequence length="386" mass="43345">MEKDLLIGDNSCVSYGSDSLLSPKTAQETSSHSSLFEGASAPPYELMNNRSIDEKQGSGDNGNKSLSGLLDQSPPRHLSDWNTLSTSEQEIKDAFLQYATAKFCYRTAPAKSIKVQKLTPLNTYRYRLETFTESRETSLASENYYGGFVDSAAVAPPPTPWEITVDPPPLFTDCEMHIPVPHSYLLENCRNCNGRGAIMCQSCKGKGKKKCSICNGSGLNSAEDNACSWCLGTGDNRCFSCRSNGWLMCYSCNGKGMLLYHTELSITWKNNILEHTAEKVSDLPFYHWQEVTGRKILSDEYNLVLPITDFPESSIEDYSRTCIAQHKMMFASDEHRILKQKQTVEVVPLTKVEYEWKGKPYSFYVFGNENKVYCKDYPAKCCCSIL</sequence>
<feature type="compositionally biased region" description="Polar residues" evidence="1">
    <location>
        <begin position="18"/>
        <end position="34"/>
    </location>
</feature>
<dbReference type="KEGG" id="pbi:103054523"/>
<evidence type="ECO:0000256" key="1">
    <source>
        <dbReference type="SAM" id="MobiDB-lite"/>
    </source>
</evidence>
<dbReference type="Proteomes" id="UP000695026">
    <property type="component" value="Unplaced"/>
</dbReference>
<dbReference type="OrthoDB" id="3355217at2759"/>
<protein>
    <submittedName>
        <fullName evidence="3">Protein SSUH2 homolog</fullName>
    </submittedName>
</protein>
<proteinExistence type="predicted"/>
<gene>
    <name evidence="3" type="primary">LOC103054523</name>
</gene>
<dbReference type="PANTHER" id="PTHR48465:SF1">
    <property type="entry name" value="PROTEIN SSUH2 HOMOLOG"/>
    <property type="match status" value="1"/>
</dbReference>
<reference evidence="3" key="1">
    <citation type="submission" date="2025-08" db="UniProtKB">
        <authorList>
            <consortium name="RefSeq"/>
        </authorList>
    </citation>
    <scope>IDENTIFICATION</scope>
    <source>
        <tissue evidence="3">Liver</tissue>
    </source>
</reference>
<accession>A0A9F2R8K5</accession>
<dbReference type="AlphaFoldDB" id="A0A9F2R8K5"/>
<keyword evidence="2" id="KW-1185">Reference proteome</keyword>
<dbReference type="OMA" id="KCCYRIA"/>
<dbReference type="PANTHER" id="PTHR48465">
    <property type="entry name" value="PROTEIN SSUH2 HOMOLOG"/>
    <property type="match status" value="1"/>
</dbReference>
<feature type="region of interest" description="Disordered" evidence="1">
    <location>
        <begin position="18"/>
        <end position="81"/>
    </location>
</feature>
<evidence type="ECO:0000313" key="2">
    <source>
        <dbReference type="Proteomes" id="UP000695026"/>
    </source>
</evidence>
<name>A0A9F2R8K5_PYTBI</name>
<organism evidence="2 3">
    <name type="scientific">Python bivittatus</name>
    <name type="common">Burmese python</name>
    <name type="synonym">Python molurus bivittatus</name>
    <dbReference type="NCBI Taxonomy" id="176946"/>
    <lineage>
        <taxon>Eukaryota</taxon>
        <taxon>Metazoa</taxon>
        <taxon>Chordata</taxon>
        <taxon>Craniata</taxon>
        <taxon>Vertebrata</taxon>
        <taxon>Euteleostomi</taxon>
        <taxon>Lepidosauria</taxon>
        <taxon>Squamata</taxon>
        <taxon>Bifurcata</taxon>
        <taxon>Unidentata</taxon>
        <taxon>Episquamata</taxon>
        <taxon>Toxicofera</taxon>
        <taxon>Serpentes</taxon>
        <taxon>Henophidia</taxon>
        <taxon>Pythonidae</taxon>
        <taxon>Python</taxon>
    </lineage>
</organism>